<evidence type="ECO:0000256" key="4">
    <source>
        <dbReference type="ARBA" id="ARBA00022490"/>
    </source>
</evidence>
<organism evidence="7 8">
    <name type="scientific">Ceutorhynchus assimilis</name>
    <name type="common">cabbage seed weevil</name>
    <dbReference type="NCBI Taxonomy" id="467358"/>
    <lineage>
        <taxon>Eukaryota</taxon>
        <taxon>Metazoa</taxon>
        <taxon>Ecdysozoa</taxon>
        <taxon>Arthropoda</taxon>
        <taxon>Hexapoda</taxon>
        <taxon>Insecta</taxon>
        <taxon>Pterygota</taxon>
        <taxon>Neoptera</taxon>
        <taxon>Endopterygota</taxon>
        <taxon>Coleoptera</taxon>
        <taxon>Polyphaga</taxon>
        <taxon>Cucujiformia</taxon>
        <taxon>Curculionidae</taxon>
        <taxon>Ceutorhynchinae</taxon>
        <taxon>Ceutorhynchus</taxon>
    </lineage>
</organism>
<accession>A0A9P0DL28</accession>
<keyword evidence="5" id="KW-0539">Nucleus</keyword>
<evidence type="ECO:0000313" key="8">
    <source>
        <dbReference type="Proteomes" id="UP001152799"/>
    </source>
</evidence>
<evidence type="ECO:0000313" key="7">
    <source>
        <dbReference type="EMBL" id="CAH1123129.1"/>
    </source>
</evidence>
<proteinExistence type="inferred from homology"/>
<dbReference type="InterPro" id="IPR029428">
    <property type="entry name" value="MCRIP"/>
</dbReference>
<dbReference type="Pfam" id="PF14799">
    <property type="entry name" value="FAM195"/>
    <property type="match status" value="1"/>
</dbReference>
<sequence>MSGPRMGNLGQMNGNRRPNPSRMNYHESRQGSSYQDHRPAYQDHRQISHEGRHDSRPHDSRQYDHRQHENRQSFTHQQMPQPTSMNSQHDELIKYIYESWSKIELDKASNNAFYYQEHENHHLKDFRPFDLEAFWGRKVHATHQQHLS</sequence>
<keyword evidence="8" id="KW-1185">Reference proteome</keyword>
<feature type="compositionally biased region" description="Polar residues" evidence="6">
    <location>
        <begin position="72"/>
        <end position="87"/>
    </location>
</feature>
<dbReference type="GO" id="GO:0010494">
    <property type="term" value="C:cytoplasmic stress granule"/>
    <property type="evidence" value="ECO:0007669"/>
    <property type="project" value="UniProtKB-SubCell"/>
</dbReference>
<keyword evidence="4" id="KW-0963">Cytoplasm</keyword>
<evidence type="ECO:0000256" key="6">
    <source>
        <dbReference type="SAM" id="MobiDB-lite"/>
    </source>
</evidence>
<dbReference type="EMBL" id="OU892286">
    <property type="protein sequence ID" value="CAH1123129.1"/>
    <property type="molecule type" value="Genomic_DNA"/>
</dbReference>
<evidence type="ECO:0000256" key="3">
    <source>
        <dbReference type="ARBA" id="ARBA00010821"/>
    </source>
</evidence>
<comment type="similarity">
    <text evidence="3">Belongs to the MCRIP family.</text>
</comment>
<name>A0A9P0DL28_9CUCU</name>
<gene>
    <name evidence="7" type="ORF">CEUTPL_LOCUS2150</name>
</gene>
<evidence type="ECO:0000256" key="1">
    <source>
        <dbReference type="ARBA" id="ARBA00004123"/>
    </source>
</evidence>
<dbReference type="Proteomes" id="UP001152799">
    <property type="component" value="Chromosome 10"/>
</dbReference>
<feature type="compositionally biased region" description="Basic and acidic residues" evidence="6">
    <location>
        <begin position="24"/>
        <end position="71"/>
    </location>
</feature>
<protein>
    <submittedName>
        <fullName evidence="7">Uncharacterized protein</fullName>
    </submittedName>
</protein>
<evidence type="ECO:0000256" key="5">
    <source>
        <dbReference type="ARBA" id="ARBA00023242"/>
    </source>
</evidence>
<comment type="subcellular location">
    <subcellularLocation>
        <location evidence="2">Cytoplasm</location>
        <location evidence="2">Stress granule</location>
    </subcellularLocation>
    <subcellularLocation>
        <location evidence="1">Nucleus</location>
    </subcellularLocation>
</comment>
<reference evidence="7" key="1">
    <citation type="submission" date="2022-01" db="EMBL/GenBank/DDBJ databases">
        <authorList>
            <person name="King R."/>
        </authorList>
    </citation>
    <scope>NUCLEOTIDE SEQUENCE</scope>
</reference>
<dbReference type="AlphaFoldDB" id="A0A9P0DL28"/>
<feature type="region of interest" description="Disordered" evidence="6">
    <location>
        <begin position="1"/>
        <end position="88"/>
    </location>
</feature>
<feature type="compositionally biased region" description="Polar residues" evidence="6">
    <location>
        <begin position="10"/>
        <end position="22"/>
    </location>
</feature>
<dbReference type="OrthoDB" id="8170061at2759"/>
<evidence type="ECO:0000256" key="2">
    <source>
        <dbReference type="ARBA" id="ARBA00004210"/>
    </source>
</evidence>
<dbReference type="GO" id="GO:0005634">
    <property type="term" value="C:nucleus"/>
    <property type="evidence" value="ECO:0007669"/>
    <property type="project" value="UniProtKB-SubCell"/>
</dbReference>